<dbReference type="GO" id="GO:0046872">
    <property type="term" value="F:metal ion binding"/>
    <property type="evidence" value="ECO:0007669"/>
    <property type="project" value="UniProtKB-KW"/>
</dbReference>
<dbReference type="InterPro" id="IPR051395">
    <property type="entry name" value="Cytochrome_c_Peroxidase/MauG"/>
</dbReference>
<dbReference type="GO" id="GO:0042597">
    <property type="term" value="C:periplasmic space"/>
    <property type="evidence" value="ECO:0007669"/>
    <property type="project" value="UniProtKB-SubCell"/>
</dbReference>
<gene>
    <name evidence="10" type="ORF">LS79_004590</name>
</gene>
<evidence type="ECO:0000256" key="3">
    <source>
        <dbReference type="ARBA" id="ARBA00022723"/>
    </source>
</evidence>
<accession>A0A4U8UE39</accession>
<dbReference type="PANTHER" id="PTHR30600:SF7">
    <property type="entry name" value="CYTOCHROME C PEROXIDASE-RELATED"/>
    <property type="match status" value="1"/>
</dbReference>
<comment type="caution">
    <text evidence="10">The sequence shown here is derived from an EMBL/GenBank/DDBJ whole genome shotgun (WGS) entry which is preliminary data.</text>
</comment>
<dbReference type="InterPro" id="IPR004852">
    <property type="entry name" value="Di-haem_cyt_c_peroxidsae"/>
</dbReference>
<evidence type="ECO:0000256" key="1">
    <source>
        <dbReference type="ARBA" id="ARBA00004418"/>
    </source>
</evidence>
<reference evidence="10 11" key="1">
    <citation type="journal article" date="2014" name="Genome Announc.">
        <title>Draft genome sequences of eight enterohepatic helicobacter species isolated from both laboratory and wild rodents.</title>
        <authorList>
            <person name="Sheh A."/>
            <person name="Shen Z."/>
            <person name="Fox J.G."/>
        </authorList>
    </citation>
    <scope>NUCLEOTIDE SEQUENCE [LARGE SCALE GENOMIC DNA]</scope>
    <source>
        <strain evidence="10 11">ATCC 49320</strain>
    </source>
</reference>
<dbReference type="InterPro" id="IPR009056">
    <property type="entry name" value="Cyt_c-like_dom"/>
</dbReference>
<feature type="binding site" description="covalent" evidence="8">
    <location>
        <position position="112"/>
    </location>
    <ligand>
        <name>heme c</name>
        <dbReference type="ChEBI" id="CHEBI:61717"/>
        <label>1</label>
    </ligand>
</feature>
<keyword evidence="2 8" id="KW-0349">Heme</keyword>
<name>A0A4U8UE39_9HELI</name>
<evidence type="ECO:0000256" key="5">
    <source>
        <dbReference type="ARBA" id="ARBA00022764"/>
    </source>
</evidence>
<keyword evidence="3 9" id="KW-0479">Metal-binding</keyword>
<keyword evidence="4" id="KW-0732">Signal</keyword>
<dbReference type="RefSeq" id="WP_034562761.1">
    <property type="nucleotide sequence ID" value="NZ_CAMCCI010000032.1"/>
</dbReference>
<proteinExistence type="predicted"/>
<dbReference type="Proteomes" id="UP000029857">
    <property type="component" value="Unassembled WGS sequence"/>
</dbReference>
<evidence type="ECO:0000256" key="9">
    <source>
        <dbReference type="PIRSR" id="PIRSR000294-2"/>
    </source>
</evidence>
<dbReference type="Pfam" id="PF00034">
    <property type="entry name" value="Cytochrom_C"/>
    <property type="match status" value="1"/>
</dbReference>
<dbReference type="GO" id="GO:0009055">
    <property type="term" value="F:electron transfer activity"/>
    <property type="evidence" value="ECO:0007669"/>
    <property type="project" value="InterPro"/>
</dbReference>
<dbReference type="GO" id="GO:0020037">
    <property type="term" value="F:heme binding"/>
    <property type="evidence" value="ECO:0007669"/>
    <property type="project" value="InterPro"/>
</dbReference>
<dbReference type="Pfam" id="PF03150">
    <property type="entry name" value="CCP_MauG"/>
    <property type="match status" value="1"/>
</dbReference>
<keyword evidence="6" id="KW-0560">Oxidoreductase</keyword>
<feature type="binding site" description="covalent" evidence="8">
    <location>
        <position position="109"/>
    </location>
    <ligand>
        <name>heme c</name>
        <dbReference type="ChEBI" id="CHEBI:61717"/>
        <label>1</label>
    </ligand>
</feature>
<feature type="binding site" description="covalent" evidence="8">
    <location>
        <position position="266"/>
    </location>
    <ligand>
        <name>heme c</name>
        <dbReference type="ChEBI" id="CHEBI:61717"/>
        <label>2</label>
    </ligand>
</feature>
<evidence type="ECO:0000256" key="2">
    <source>
        <dbReference type="ARBA" id="ARBA00022617"/>
    </source>
</evidence>
<comment type="PTM">
    <text evidence="8">Binds 2 heme groups per subunit.</text>
</comment>
<dbReference type="SUPFAM" id="SSF46626">
    <property type="entry name" value="Cytochrome c"/>
    <property type="match status" value="2"/>
</dbReference>
<dbReference type="PANTHER" id="PTHR30600">
    <property type="entry name" value="CYTOCHROME C PEROXIDASE-RELATED"/>
    <property type="match status" value="1"/>
</dbReference>
<comment type="cofactor">
    <cofactor evidence="8">
        <name>heme</name>
        <dbReference type="ChEBI" id="CHEBI:30413"/>
    </cofactor>
    <text evidence="8">Binds 2 heme groups.</text>
</comment>
<dbReference type="GO" id="GO:0004130">
    <property type="term" value="F:cytochrome-c peroxidase activity"/>
    <property type="evidence" value="ECO:0007669"/>
    <property type="project" value="TreeGrafter"/>
</dbReference>
<evidence type="ECO:0000256" key="7">
    <source>
        <dbReference type="ARBA" id="ARBA00023004"/>
    </source>
</evidence>
<evidence type="ECO:0000313" key="11">
    <source>
        <dbReference type="Proteomes" id="UP000029857"/>
    </source>
</evidence>
<keyword evidence="7 9" id="KW-0408">Iron</keyword>
<evidence type="ECO:0000256" key="6">
    <source>
        <dbReference type="ARBA" id="ARBA00023002"/>
    </source>
</evidence>
<feature type="binding site" description="axial binding residue" evidence="9">
    <location>
        <position position="334"/>
    </location>
    <ligand>
        <name>heme c</name>
        <dbReference type="ChEBI" id="CHEBI:61717"/>
        <label>2</label>
    </ligand>
    <ligandPart>
        <name>Fe</name>
        <dbReference type="ChEBI" id="CHEBI:18248"/>
    </ligandPart>
</feature>
<dbReference type="PROSITE" id="PS51007">
    <property type="entry name" value="CYTC"/>
    <property type="match status" value="1"/>
</dbReference>
<evidence type="ECO:0000256" key="8">
    <source>
        <dbReference type="PIRSR" id="PIRSR000294-1"/>
    </source>
</evidence>
<sequence>MKKMRKNLFSLISQMRSKVMLFGIIVCSSFFVFTQLVYGFEDIGAKIEAIAKKAHSAGLKPVSEGAELAALQKGMFDKKSDFSFSEAQLELGKILYFDPRLSNDGMRSCNTCHNIAMQGTSTLDKSQKNPYHLNVPTIYNMLFNDAAYYKGQIKRHDKLDTNTSKFLSKNITARATLHALKADNEMKGDMQKIIQGITNSKEYMRYFIRAYGAKVKVDEKLIAQTLAGFIMSLNVVTRFDDFLNGNLKALSISEAEGLDMFIEKGCVTCHNGVNLGGTMQPFEVIGRYKFSDLGKFGTDSNKMLKVPTLRNITATAPYFHNGGFSNLDDAIKEMGRIQIGINLSNKDIAKIIEFLESLNGEIRPITIPTLPRASF</sequence>
<dbReference type="InterPro" id="IPR036909">
    <property type="entry name" value="Cyt_c-like_dom_sf"/>
</dbReference>
<evidence type="ECO:0000256" key="4">
    <source>
        <dbReference type="ARBA" id="ARBA00022729"/>
    </source>
</evidence>
<keyword evidence="5" id="KW-0574">Periplasm</keyword>
<comment type="subcellular location">
    <subcellularLocation>
        <location evidence="1">Periplasm</location>
    </subcellularLocation>
</comment>
<evidence type="ECO:0000313" key="10">
    <source>
        <dbReference type="EMBL" id="TLE10797.1"/>
    </source>
</evidence>
<organism evidence="10 11">
    <name type="scientific">Helicobacter bilis</name>
    <dbReference type="NCBI Taxonomy" id="37372"/>
    <lineage>
        <taxon>Bacteria</taxon>
        <taxon>Pseudomonadati</taxon>
        <taxon>Campylobacterota</taxon>
        <taxon>Epsilonproteobacteria</taxon>
        <taxon>Campylobacterales</taxon>
        <taxon>Helicobacteraceae</taxon>
        <taxon>Helicobacter</taxon>
    </lineage>
</organism>
<feature type="binding site" description="axial binding residue" evidence="9">
    <location>
        <position position="270"/>
    </location>
    <ligand>
        <name>heme c</name>
        <dbReference type="ChEBI" id="CHEBI:61717"/>
        <label>2</label>
    </ligand>
    <ligandPart>
        <name>Fe</name>
        <dbReference type="ChEBI" id="CHEBI:18248"/>
    </ligandPart>
</feature>
<feature type="binding site" description="axial binding residue" evidence="9">
    <location>
        <position position="113"/>
    </location>
    <ligand>
        <name>heme c</name>
        <dbReference type="ChEBI" id="CHEBI:61717"/>
        <label>1</label>
    </ligand>
    <ligandPart>
        <name>Fe</name>
        <dbReference type="ChEBI" id="CHEBI:18248"/>
    </ligandPart>
</feature>
<feature type="binding site" description="covalent" evidence="8">
    <location>
        <position position="269"/>
    </location>
    <ligand>
        <name>heme c</name>
        <dbReference type="ChEBI" id="CHEBI:61717"/>
        <label>2</label>
    </ligand>
</feature>
<protein>
    <submittedName>
        <fullName evidence="10">C-type cytochrome</fullName>
    </submittedName>
</protein>
<dbReference type="InterPro" id="IPR026259">
    <property type="entry name" value="MauG/Cytc_peroxidase"/>
</dbReference>
<dbReference type="EMBL" id="JRPJ02000012">
    <property type="protein sequence ID" value="TLE10797.1"/>
    <property type="molecule type" value="Genomic_DNA"/>
</dbReference>
<dbReference type="Gene3D" id="1.10.760.10">
    <property type="entry name" value="Cytochrome c-like domain"/>
    <property type="match status" value="2"/>
</dbReference>
<dbReference type="AlphaFoldDB" id="A0A4U8UE39"/>
<dbReference type="PIRSF" id="PIRSF000294">
    <property type="entry name" value="Cytochrome-c_peroxidase"/>
    <property type="match status" value="1"/>
</dbReference>